<evidence type="ECO:0000256" key="2">
    <source>
        <dbReference type="ARBA" id="ARBA00022670"/>
    </source>
</evidence>
<dbReference type="SUPFAM" id="SSF50494">
    <property type="entry name" value="Trypsin-like serine proteases"/>
    <property type="match status" value="1"/>
</dbReference>
<dbReference type="InParanoid" id="B3M6V6"/>
<dbReference type="HOGENOM" id="CLU_006842_7_1_1"/>
<dbReference type="GO" id="GO:0004252">
    <property type="term" value="F:serine-type endopeptidase activity"/>
    <property type="evidence" value="ECO:0007669"/>
    <property type="project" value="InterPro"/>
</dbReference>
<keyword evidence="7" id="KW-1015">Disulfide bond</keyword>
<dbReference type="PROSITE" id="PS00134">
    <property type="entry name" value="TRYPSIN_HIS"/>
    <property type="match status" value="1"/>
</dbReference>
<keyword evidence="3 8" id="KW-0732">Signal</keyword>
<dbReference type="KEGG" id="dan:6493071"/>
<dbReference type="PRINTS" id="PR00722">
    <property type="entry name" value="CHYMOTRYPSIN"/>
</dbReference>
<dbReference type="FunFam" id="2.40.10.10:FF:000034">
    <property type="entry name" value="Eupolytin"/>
    <property type="match status" value="1"/>
</dbReference>
<keyword evidence="4 10" id="KW-0378">Hydrolase</keyword>
<comment type="similarity">
    <text evidence="1">Belongs to the peptidase S1 family.</text>
</comment>
<dbReference type="GeneID" id="6493071"/>
<dbReference type="PANTHER" id="PTHR24276:SF94">
    <property type="entry name" value="AT20289P-RELATED"/>
    <property type="match status" value="1"/>
</dbReference>
<protein>
    <recommendedName>
        <fullName evidence="9">Peptidase S1 domain-containing protein</fullName>
    </recommendedName>
</protein>
<dbReference type="AlphaFoldDB" id="B3M6V6"/>
<dbReference type="PhylomeDB" id="B3M6V6"/>
<dbReference type="InterPro" id="IPR001314">
    <property type="entry name" value="Peptidase_S1A"/>
</dbReference>
<dbReference type="PANTHER" id="PTHR24276">
    <property type="entry name" value="POLYSERASE-RELATED"/>
    <property type="match status" value="1"/>
</dbReference>
<dbReference type="STRING" id="7217.B3M6V6"/>
<dbReference type="Gene3D" id="2.40.10.10">
    <property type="entry name" value="Trypsin-like serine proteases"/>
    <property type="match status" value="1"/>
</dbReference>
<dbReference type="InterPro" id="IPR009003">
    <property type="entry name" value="Peptidase_S1_PA"/>
</dbReference>
<dbReference type="CDD" id="cd00190">
    <property type="entry name" value="Tryp_SPc"/>
    <property type="match status" value="1"/>
</dbReference>
<evidence type="ECO:0000259" key="9">
    <source>
        <dbReference type="PROSITE" id="PS50240"/>
    </source>
</evidence>
<dbReference type="eggNOG" id="KOG3627">
    <property type="taxonomic scope" value="Eukaryota"/>
</dbReference>
<evidence type="ECO:0000313" key="10">
    <source>
        <dbReference type="EMBL" id="EDV39792.1"/>
    </source>
</evidence>
<feature type="signal peptide" evidence="8">
    <location>
        <begin position="1"/>
        <end position="21"/>
    </location>
</feature>
<dbReference type="Proteomes" id="UP000007801">
    <property type="component" value="Unassembled WGS sequence"/>
</dbReference>
<dbReference type="InterPro" id="IPR043504">
    <property type="entry name" value="Peptidase_S1_PA_chymotrypsin"/>
</dbReference>
<dbReference type="Pfam" id="PF00089">
    <property type="entry name" value="Trypsin"/>
    <property type="match status" value="1"/>
</dbReference>
<keyword evidence="5" id="KW-0720">Serine protease</keyword>
<dbReference type="OMA" id="WGLINAK"/>
<evidence type="ECO:0000256" key="7">
    <source>
        <dbReference type="ARBA" id="ARBA00023157"/>
    </source>
</evidence>
<dbReference type="EMBL" id="CH902618">
    <property type="protein sequence ID" value="EDV39792.1"/>
    <property type="molecule type" value="Genomic_DNA"/>
</dbReference>
<dbReference type="InterPro" id="IPR050430">
    <property type="entry name" value="Peptidase_S1"/>
</dbReference>
<sequence length="277" mass="30480">MANLWACCLLAISFKWMDVLGQDLNQTIDLGKLAKVVAPLATVHARVVGGEMTTIEKLGGYLIALRYKKDFICGGSLIHDLIVLTAAHCFIGREQVNNWQAEGGITKLTDKGEVRKAKKYIRSGSFRVDDLNMDVAVMLLQKPMTGKKIKKVSLCSKDLKEGTKLTVSGWGLTEPKQVKPVKELRTVTVPIINKKKCRQTYRPTSNITNSMLCASVLGKQDACTFDSGGPLVYGNEVCGIVSFGIGCASSRYPGVYTDVFYVKKFVEESMKNLLDNK</sequence>
<dbReference type="InterPro" id="IPR001254">
    <property type="entry name" value="Trypsin_dom"/>
</dbReference>
<dbReference type="SMART" id="SM00020">
    <property type="entry name" value="Tryp_SPc"/>
    <property type="match status" value="1"/>
</dbReference>
<feature type="chain" id="PRO_5002789702" description="Peptidase S1 domain-containing protein" evidence="8">
    <location>
        <begin position="22"/>
        <end position="277"/>
    </location>
</feature>
<dbReference type="InterPro" id="IPR018114">
    <property type="entry name" value="TRYPSIN_HIS"/>
</dbReference>
<evidence type="ECO:0000256" key="3">
    <source>
        <dbReference type="ARBA" id="ARBA00022729"/>
    </source>
</evidence>
<keyword evidence="2" id="KW-0645">Protease</keyword>
<name>B3M6V6_DROAN</name>
<evidence type="ECO:0000313" key="11">
    <source>
        <dbReference type="Proteomes" id="UP000007801"/>
    </source>
</evidence>
<evidence type="ECO:0000256" key="4">
    <source>
        <dbReference type="ARBA" id="ARBA00022801"/>
    </source>
</evidence>
<feature type="domain" description="Peptidase S1" evidence="9">
    <location>
        <begin position="47"/>
        <end position="271"/>
    </location>
</feature>
<dbReference type="PROSITE" id="PS50240">
    <property type="entry name" value="TRYPSIN_DOM"/>
    <property type="match status" value="1"/>
</dbReference>
<reference evidence="10 11" key="1">
    <citation type="journal article" date="2007" name="Nature">
        <title>Evolution of genes and genomes on the Drosophila phylogeny.</title>
        <authorList>
            <consortium name="Drosophila 12 Genomes Consortium"/>
            <person name="Clark A.G."/>
            <person name="Eisen M.B."/>
            <person name="Smith D.R."/>
            <person name="Bergman C.M."/>
            <person name="Oliver B."/>
            <person name="Markow T.A."/>
            <person name="Kaufman T.C."/>
            <person name="Kellis M."/>
            <person name="Gelbart W."/>
            <person name="Iyer V.N."/>
            <person name="Pollard D.A."/>
            <person name="Sackton T.B."/>
            <person name="Larracuente A.M."/>
            <person name="Singh N.D."/>
            <person name="Abad J.P."/>
            <person name="Abt D.N."/>
            <person name="Adryan B."/>
            <person name="Aguade M."/>
            <person name="Akashi H."/>
            <person name="Anderson W.W."/>
            <person name="Aquadro C.F."/>
            <person name="Ardell D.H."/>
            <person name="Arguello R."/>
            <person name="Artieri C.G."/>
            <person name="Barbash D.A."/>
            <person name="Barker D."/>
            <person name="Barsanti P."/>
            <person name="Batterham P."/>
            <person name="Batzoglou S."/>
            <person name="Begun D."/>
            <person name="Bhutkar A."/>
            <person name="Blanco E."/>
            <person name="Bosak S.A."/>
            <person name="Bradley R.K."/>
            <person name="Brand A.D."/>
            <person name="Brent M.R."/>
            <person name="Brooks A.N."/>
            <person name="Brown R.H."/>
            <person name="Butlin R.K."/>
            <person name="Caggese C."/>
            <person name="Calvi B.R."/>
            <person name="Bernardo de Carvalho A."/>
            <person name="Caspi A."/>
            <person name="Castrezana S."/>
            <person name="Celniker S.E."/>
            <person name="Chang J.L."/>
            <person name="Chapple C."/>
            <person name="Chatterji S."/>
            <person name="Chinwalla A."/>
            <person name="Civetta A."/>
            <person name="Clifton S.W."/>
            <person name="Comeron J.M."/>
            <person name="Costello J.C."/>
            <person name="Coyne J.A."/>
            <person name="Daub J."/>
            <person name="David R.G."/>
            <person name="Delcher A.L."/>
            <person name="Delehaunty K."/>
            <person name="Do C.B."/>
            <person name="Ebling H."/>
            <person name="Edwards K."/>
            <person name="Eickbush T."/>
            <person name="Evans J.D."/>
            <person name="Filipski A."/>
            <person name="Findeiss S."/>
            <person name="Freyhult E."/>
            <person name="Fulton L."/>
            <person name="Fulton R."/>
            <person name="Garcia A.C."/>
            <person name="Gardiner A."/>
            <person name="Garfield D.A."/>
            <person name="Garvin B.E."/>
            <person name="Gibson G."/>
            <person name="Gilbert D."/>
            <person name="Gnerre S."/>
            <person name="Godfrey J."/>
            <person name="Good R."/>
            <person name="Gotea V."/>
            <person name="Gravely B."/>
            <person name="Greenberg A.J."/>
            <person name="Griffiths-Jones S."/>
            <person name="Gross S."/>
            <person name="Guigo R."/>
            <person name="Gustafson E.A."/>
            <person name="Haerty W."/>
            <person name="Hahn M.W."/>
            <person name="Halligan D.L."/>
            <person name="Halpern A.L."/>
            <person name="Halter G.M."/>
            <person name="Han M.V."/>
            <person name="Heger A."/>
            <person name="Hillier L."/>
            <person name="Hinrichs A.S."/>
            <person name="Holmes I."/>
            <person name="Hoskins R.A."/>
            <person name="Hubisz M.J."/>
            <person name="Hultmark D."/>
            <person name="Huntley M.A."/>
            <person name="Jaffe D.B."/>
            <person name="Jagadeeshan S."/>
            <person name="Jeck W.R."/>
            <person name="Johnson J."/>
            <person name="Jones C.D."/>
            <person name="Jordan W.C."/>
            <person name="Karpen G.H."/>
            <person name="Kataoka E."/>
            <person name="Keightley P.D."/>
            <person name="Kheradpour P."/>
            <person name="Kirkness E.F."/>
            <person name="Koerich L.B."/>
            <person name="Kristiansen K."/>
            <person name="Kudrna D."/>
            <person name="Kulathinal R.J."/>
            <person name="Kumar S."/>
            <person name="Kwok R."/>
            <person name="Lander E."/>
            <person name="Langley C.H."/>
            <person name="Lapoint R."/>
            <person name="Lazzaro B.P."/>
            <person name="Lee S.J."/>
            <person name="Levesque L."/>
            <person name="Li R."/>
            <person name="Lin C.F."/>
            <person name="Lin M.F."/>
            <person name="Lindblad-Toh K."/>
            <person name="Llopart A."/>
            <person name="Long M."/>
            <person name="Low L."/>
            <person name="Lozovsky E."/>
            <person name="Lu J."/>
            <person name="Luo M."/>
            <person name="Machado C.A."/>
            <person name="Makalowski W."/>
            <person name="Marzo M."/>
            <person name="Matsuda M."/>
            <person name="Matzkin L."/>
            <person name="McAllister B."/>
            <person name="McBride C.S."/>
            <person name="McKernan B."/>
            <person name="McKernan K."/>
            <person name="Mendez-Lago M."/>
            <person name="Minx P."/>
            <person name="Mollenhauer M.U."/>
            <person name="Montooth K."/>
            <person name="Mount S.M."/>
            <person name="Mu X."/>
            <person name="Myers E."/>
            <person name="Negre B."/>
            <person name="Newfeld S."/>
            <person name="Nielsen R."/>
            <person name="Noor M.A."/>
            <person name="O'Grady P."/>
            <person name="Pachter L."/>
            <person name="Papaceit M."/>
            <person name="Parisi M.J."/>
            <person name="Parisi M."/>
            <person name="Parts L."/>
            <person name="Pedersen J.S."/>
            <person name="Pesole G."/>
            <person name="Phillippy A.M."/>
            <person name="Ponting C.P."/>
            <person name="Pop M."/>
            <person name="Porcelli D."/>
            <person name="Powell J.R."/>
            <person name="Prohaska S."/>
            <person name="Pruitt K."/>
            <person name="Puig M."/>
            <person name="Quesneville H."/>
            <person name="Ram K.R."/>
            <person name="Rand D."/>
            <person name="Rasmussen M.D."/>
            <person name="Reed L.K."/>
            <person name="Reenan R."/>
            <person name="Reily A."/>
            <person name="Remington K.A."/>
            <person name="Rieger T.T."/>
            <person name="Ritchie M.G."/>
            <person name="Robin C."/>
            <person name="Rogers Y.H."/>
            <person name="Rohde C."/>
            <person name="Rozas J."/>
            <person name="Rubenfield M.J."/>
            <person name="Ruiz A."/>
            <person name="Russo S."/>
            <person name="Salzberg S.L."/>
            <person name="Sanchez-Gracia A."/>
            <person name="Saranga D.J."/>
            <person name="Sato H."/>
            <person name="Schaeffer S.W."/>
            <person name="Schatz M.C."/>
            <person name="Schlenke T."/>
            <person name="Schwartz R."/>
            <person name="Segarra C."/>
            <person name="Singh R.S."/>
            <person name="Sirot L."/>
            <person name="Sirota M."/>
            <person name="Sisneros N.B."/>
            <person name="Smith C.D."/>
            <person name="Smith T.F."/>
            <person name="Spieth J."/>
            <person name="Stage D.E."/>
            <person name="Stark A."/>
            <person name="Stephan W."/>
            <person name="Strausberg R.L."/>
            <person name="Strempel S."/>
            <person name="Sturgill D."/>
            <person name="Sutton G."/>
            <person name="Sutton G.G."/>
            <person name="Tao W."/>
            <person name="Teichmann S."/>
            <person name="Tobari Y.N."/>
            <person name="Tomimura Y."/>
            <person name="Tsolas J.M."/>
            <person name="Valente V.L."/>
            <person name="Venter E."/>
            <person name="Venter J.C."/>
            <person name="Vicario S."/>
            <person name="Vieira F.G."/>
            <person name="Vilella A.J."/>
            <person name="Villasante A."/>
            <person name="Walenz B."/>
            <person name="Wang J."/>
            <person name="Wasserman M."/>
            <person name="Watts T."/>
            <person name="Wilson D."/>
            <person name="Wilson R.K."/>
            <person name="Wing R.A."/>
            <person name="Wolfner M.F."/>
            <person name="Wong A."/>
            <person name="Wong G.K."/>
            <person name="Wu C.I."/>
            <person name="Wu G."/>
            <person name="Yamamoto D."/>
            <person name="Yang H.P."/>
            <person name="Yang S.P."/>
            <person name="Yorke J.A."/>
            <person name="Yoshida K."/>
            <person name="Zdobnov E."/>
            <person name="Zhang P."/>
            <person name="Zhang Y."/>
            <person name="Zimin A.V."/>
            <person name="Baldwin J."/>
            <person name="Abdouelleil A."/>
            <person name="Abdulkadir J."/>
            <person name="Abebe A."/>
            <person name="Abera B."/>
            <person name="Abreu J."/>
            <person name="Acer S.C."/>
            <person name="Aftuck L."/>
            <person name="Alexander A."/>
            <person name="An P."/>
            <person name="Anderson E."/>
            <person name="Anderson S."/>
            <person name="Arachi H."/>
            <person name="Azer M."/>
            <person name="Bachantsang P."/>
            <person name="Barry A."/>
            <person name="Bayul T."/>
            <person name="Berlin A."/>
            <person name="Bessette D."/>
            <person name="Bloom T."/>
            <person name="Blye J."/>
            <person name="Boguslavskiy L."/>
            <person name="Bonnet C."/>
            <person name="Boukhgalter B."/>
            <person name="Bourzgui I."/>
            <person name="Brown A."/>
            <person name="Cahill P."/>
            <person name="Channer S."/>
            <person name="Cheshatsang Y."/>
            <person name="Chuda L."/>
            <person name="Citroen M."/>
            <person name="Collymore A."/>
            <person name="Cooke P."/>
            <person name="Costello M."/>
            <person name="D'Aco K."/>
            <person name="Daza R."/>
            <person name="De Haan G."/>
            <person name="DeGray S."/>
            <person name="DeMaso C."/>
            <person name="Dhargay N."/>
            <person name="Dooley K."/>
            <person name="Dooley E."/>
            <person name="Doricent M."/>
            <person name="Dorje P."/>
            <person name="Dorjee K."/>
            <person name="Dupes A."/>
            <person name="Elong R."/>
            <person name="Falk J."/>
            <person name="Farina A."/>
            <person name="Faro S."/>
            <person name="Ferguson D."/>
            <person name="Fisher S."/>
            <person name="Foley C.D."/>
            <person name="Franke A."/>
            <person name="Friedrich D."/>
            <person name="Gadbois L."/>
            <person name="Gearin G."/>
            <person name="Gearin C.R."/>
            <person name="Giannoukos G."/>
            <person name="Goode T."/>
            <person name="Graham J."/>
            <person name="Grandbois E."/>
            <person name="Grewal S."/>
            <person name="Gyaltsen K."/>
            <person name="Hafez N."/>
            <person name="Hagos B."/>
            <person name="Hall J."/>
            <person name="Henson C."/>
            <person name="Hollinger A."/>
            <person name="Honan T."/>
            <person name="Huard M.D."/>
            <person name="Hughes L."/>
            <person name="Hurhula B."/>
            <person name="Husby M.E."/>
            <person name="Kamat A."/>
            <person name="Kanga B."/>
            <person name="Kashin S."/>
            <person name="Khazanovich D."/>
            <person name="Kisner P."/>
            <person name="Lance K."/>
            <person name="Lara M."/>
            <person name="Lee W."/>
            <person name="Lennon N."/>
            <person name="Letendre F."/>
            <person name="LeVine R."/>
            <person name="Lipovsky A."/>
            <person name="Liu X."/>
            <person name="Liu J."/>
            <person name="Liu S."/>
            <person name="Lokyitsang T."/>
            <person name="Lokyitsang Y."/>
            <person name="Lubonja R."/>
            <person name="Lui A."/>
            <person name="MacDonald P."/>
            <person name="Magnisalis V."/>
            <person name="Maru K."/>
            <person name="Matthews C."/>
            <person name="McCusker W."/>
            <person name="McDonough S."/>
            <person name="Mehta T."/>
            <person name="Meldrim J."/>
            <person name="Meneus L."/>
            <person name="Mihai O."/>
            <person name="Mihalev A."/>
            <person name="Mihova T."/>
            <person name="Mittelman R."/>
            <person name="Mlenga V."/>
            <person name="Montmayeur A."/>
            <person name="Mulrain L."/>
            <person name="Navidi A."/>
            <person name="Naylor J."/>
            <person name="Negash T."/>
            <person name="Nguyen T."/>
            <person name="Nguyen N."/>
            <person name="Nicol R."/>
            <person name="Norbu C."/>
            <person name="Norbu N."/>
            <person name="Novod N."/>
            <person name="O'Neill B."/>
            <person name="Osman S."/>
            <person name="Markiewicz E."/>
            <person name="Oyono O.L."/>
            <person name="Patti C."/>
            <person name="Phunkhang P."/>
            <person name="Pierre F."/>
            <person name="Priest M."/>
            <person name="Raghuraman S."/>
            <person name="Rege F."/>
            <person name="Reyes R."/>
            <person name="Rise C."/>
            <person name="Rogov P."/>
            <person name="Ross K."/>
            <person name="Ryan E."/>
            <person name="Settipalli S."/>
            <person name="Shea T."/>
            <person name="Sherpa N."/>
            <person name="Shi L."/>
            <person name="Shih D."/>
            <person name="Sparrow T."/>
            <person name="Spaulding J."/>
            <person name="Stalker J."/>
            <person name="Stange-Thomann N."/>
            <person name="Stavropoulos S."/>
            <person name="Stone C."/>
            <person name="Strader C."/>
            <person name="Tesfaye S."/>
            <person name="Thomson T."/>
            <person name="Thoulutsang Y."/>
            <person name="Thoulutsang D."/>
            <person name="Topham K."/>
            <person name="Topping I."/>
            <person name="Tsamla T."/>
            <person name="Vassiliev H."/>
            <person name="Vo A."/>
            <person name="Wangchuk T."/>
            <person name="Wangdi T."/>
            <person name="Weiand M."/>
            <person name="Wilkinson J."/>
            <person name="Wilson A."/>
            <person name="Yadav S."/>
            <person name="Young G."/>
            <person name="Yu Q."/>
            <person name="Zembek L."/>
            <person name="Zhong D."/>
            <person name="Zimmer A."/>
            <person name="Zwirko Z."/>
            <person name="Jaffe D.B."/>
            <person name="Alvarez P."/>
            <person name="Brockman W."/>
            <person name="Butler J."/>
            <person name="Chin C."/>
            <person name="Gnerre S."/>
            <person name="Grabherr M."/>
            <person name="Kleber M."/>
            <person name="Mauceli E."/>
            <person name="MacCallum I."/>
        </authorList>
    </citation>
    <scope>NUCLEOTIDE SEQUENCE [LARGE SCALE GENOMIC DNA]</scope>
    <source>
        <strain evidence="11">Tucson 14024-0371.13</strain>
    </source>
</reference>
<proteinExistence type="inferred from homology"/>
<evidence type="ECO:0000256" key="6">
    <source>
        <dbReference type="ARBA" id="ARBA00023145"/>
    </source>
</evidence>
<keyword evidence="11" id="KW-1185">Reference proteome</keyword>
<organism evidence="10 11">
    <name type="scientific">Drosophila ananassae</name>
    <name type="common">Fruit fly</name>
    <dbReference type="NCBI Taxonomy" id="7217"/>
    <lineage>
        <taxon>Eukaryota</taxon>
        <taxon>Metazoa</taxon>
        <taxon>Ecdysozoa</taxon>
        <taxon>Arthropoda</taxon>
        <taxon>Hexapoda</taxon>
        <taxon>Insecta</taxon>
        <taxon>Pterygota</taxon>
        <taxon>Neoptera</taxon>
        <taxon>Endopterygota</taxon>
        <taxon>Diptera</taxon>
        <taxon>Brachycera</taxon>
        <taxon>Muscomorpha</taxon>
        <taxon>Ephydroidea</taxon>
        <taxon>Drosophilidae</taxon>
        <taxon>Drosophila</taxon>
        <taxon>Sophophora</taxon>
    </lineage>
</organism>
<dbReference type="GO" id="GO:0006508">
    <property type="term" value="P:proteolysis"/>
    <property type="evidence" value="ECO:0007669"/>
    <property type="project" value="UniProtKB-KW"/>
</dbReference>
<accession>B3M6V6</accession>
<dbReference type="MEROPS" id="S01.A41"/>
<evidence type="ECO:0000256" key="5">
    <source>
        <dbReference type="ARBA" id="ARBA00022825"/>
    </source>
</evidence>
<evidence type="ECO:0000256" key="8">
    <source>
        <dbReference type="SAM" id="SignalP"/>
    </source>
</evidence>
<evidence type="ECO:0000256" key="1">
    <source>
        <dbReference type="ARBA" id="ARBA00007664"/>
    </source>
</evidence>
<dbReference type="OrthoDB" id="10059102at2759"/>
<keyword evidence="6" id="KW-0865">Zymogen</keyword>
<gene>
    <name evidence="10" type="primary">Dana\GF10197</name>
    <name evidence="10" type="synonym">dana_GLEANR_10154</name>
    <name evidence="10" type="ORF">GF10197</name>
</gene>